<evidence type="ECO:0000259" key="8">
    <source>
        <dbReference type="Pfam" id="PF00933"/>
    </source>
</evidence>
<keyword evidence="7" id="KW-0732">Signal</keyword>
<dbReference type="GO" id="GO:0009254">
    <property type="term" value="P:peptidoglycan turnover"/>
    <property type="evidence" value="ECO:0007669"/>
    <property type="project" value="TreeGrafter"/>
</dbReference>
<evidence type="ECO:0000256" key="3">
    <source>
        <dbReference type="ARBA" id="ARBA00012663"/>
    </source>
</evidence>
<dbReference type="Gene3D" id="3.20.20.300">
    <property type="entry name" value="Glycoside hydrolase, family 3, N-terminal domain"/>
    <property type="match status" value="1"/>
</dbReference>
<dbReference type="KEGG" id="aym:YM304_35790"/>
<dbReference type="EMBL" id="AP012057">
    <property type="protein sequence ID" value="BAN03893.1"/>
    <property type="molecule type" value="Genomic_DNA"/>
</dbReference>
<dbReference type="GO" id="GO:0004563">
    <property type="term" value="F:beta-N-acetylhexosaminidase activity"/>
    <property type="evidence" value="ECO:0007669"/>
    <property type="project" value="UniProtKB-EC"/>
</dbReference>
<comment type="catalytic activity">
    <reaction evidence="1">
        <text>Hydrolysis of terminal non-reducing N-acetyl-D-hexosamine residues in N-acetyl-beta-D-hexosaminides.</text>
        <dbReference type="EC" id="3.2.1.52"/>
    </reaction>
</comment>
<dbReference type="EC" id="3.2.1.52" evidence="3"/>
<proteinExistence type="inferred from homology"/>
<gene>
    <name evidence="9" type="ORF">YM304_35790</name>
</gene>
<evidence type="ECO:0000256" key="5">
    <source>
        <dbReference type="ARBA" id="ARBA00023295"/>
    </source>
</evidence>
<feature type="signal peptide" evidence="7">
    <location>
        <begin position="1"/>
        <end position="22"/>
    </location>
</feature>
<dbReference type="InterPro" id="IPR050226">
    <property type="entry name" value="NagZ_Beta-hexosaminidase"/>
</dbReference>
<evidence type="ECO:0000256" key="2">
    <source>
        <dbReference type="ARBA" id="ARBA00005336"/>
    </source>
</evidence>
<dbReference type="GO" id="GO:0005975">
    <property type="term" value="P:carbohydrate metabolic process"/>
    <property type="evidence" value="ECO:0007669"/>
    <property type="project" value="InterPro"/>
</dbReference>
<sequence>MGARNRSTGAVALAVVSIGLAAACGSGSDDGAGATATGLSTTAAPAPTVATPTAGPSTSSPSTTAHSTTTLSTVTPTTVTTTTVAPSVTTSPITSTTMPAPPVSVPGSCVDSLTTREQAALLVWPSVYSSSWADAQRIVTDTGIGGVLLMRPDGWTSDELTQRLASLEDASRHGLIVATDEEGGDVQRLRLVGELPSQRQVSTSMLPAEAADLIAEHAAAVRATGVDMVLGPVVDVEPNAGEVPLQPSRFFVGEPAAVSAYAAAYIDGWAAADLLAVVKHFPGHGAASGDTHITAGVTPSFADIERWDLQPYRDLVGRVATHDLAVMIGHLTVPGLTNGVPATRSPEAIDHLRNEMGYGDALLITDALGMNAVGLAEPEASVLAVAAGIDIVIFTQTSQTSAVIDALVAAVADGRIAADRIEASAAKVMRLLERDGHTCNRPT</sequence>
<dbReference type="PANTHER" id="PTHR30480:SF13">
    <property type="entry name" value="BETA-HEXOSAMINIDASE"/>
    <property type="match status" value="1"/>
</dbReference>
<organism evidence="9 10">
    <name type="scientific">Ilumatobacter coccineus (strain NBRC 103263 / KCTC 29153 / YM16-304)</name>
    <dbReference type="NCBI Taxonomy" id="1313172"/>
    <lineage>
        <taxon>Bacteria</taxon>
        <taxon>Bacillati</taxon>
        <taxon>Actinomycetota</taxon>
        <taxon>Acidimicrobiia</taxon>
        <taxon>Acidimicrobiales</taxon>
        <taxon>Ilumatobacteraceae</taxon>
        <taxon>Ilumatobacter</taxon>
    </lineage>
</organism>
<keyword evidence="10" id="KW-1185">Reference proteome</keyword>
<dbReference type="PROSITE" id="PS51257">
    <property type="entry name" value="PROKAR_LIPOPROTEIN"/>
    <property type="match status" value="1"/>
</dbReference>
<dbReference type="RefSeq" id="WP_015443140.1">
    <property type="nucleotide sequence ID" value="NC_020520.1"/>
</dbReference>
<dbReference type="AlphaFoldDB" id="A0A6C7EC51"/>
<dbReference type="InterPro" id="IPR017853">
    <property type="entry name" value="GH"/>
</dbReference>
<protein>
    <recommendedName>
        <fullName evidence="3">beta-N-acetylhexosaminidase</fullName>
        <ecNumber evidence="3">3.2.1.52</ecNumber>
    </recommendedName>
</protein>
<dbReference type="InterPro" id="IPR001764">
    <property type="entry name" value="Glyco_hydro_3_N"/>
</dbReference>
<dbReference type="OrthoDB" id="9805821at2"/>
<evidence type="ECO:0000313" key="9">
    <source>
        <dbReference type="EMBL" id="BAN03893.1"/>
    </source>
</evidence>
<dbReference type="Pfam" id="PF00933">
    <property type="entry name" value="Glyco_hydro_3"/>
    <property type="match status" value="1"/>
</dbReference>
<evidence type="ECO:0000256" key="6">
    <source>
        <dbReference type="SAM" id="MobiDB-lite"/>
    </source>
</evidence>
<feature type="domain" description="Glycoside hydrolase family 3 N-terminal" evidence="8">
    <location>
        <begin position="119"/>
        <end position="431"/>
    </location>
</feature>
<dbReference type="PANTHER" id="PTHR30480">
    <property type="entry name" value="BETA-HEXOSAMINIDASE-RELATED"/>
    <property type="match status" value="1"/>
</dbReference>
<evidence type="ECO:0000256" key="7">
    <source>
        <dbReference type="SAM" id="SignalP"/>
    </source>
</evidence>
<dbReference type="Proteomes" id="UP000011863">
    <property type="component" value="Chromosome"/>
</dbReference>
<evidence type="ECO:0000256" key="4">
    <source>
        <dbReference type="ARBA" id="ARBA00022801"/>
    </source>
</evidence>
<dbReference type="SUPFAM" id="SSF51445">
    <property type="entry name" value="(Trans)glycosidases"/>
    <property type="match status" value="1"/>
</dbReference>
<accession>A0A6C7EC51</accession>
<evidence type="ECO:0000313" key="10">
    <source>
        <dbReference type="Proteomes" id="UP000011863"/>
    </source>
</evidence>
<keyword evidence="4 9" id="KW-0378">Hydrolase</keyword>
<name>A0A6C7EC51_ILUCY</name>
<reference evidence="9 10" key="1">
    <citation type="journal article" date="2013" name="Int. J. Syst. Evol. Microbiol.">
        <title>Ilumatobacter nonamiense sp. nov. and Ilumatobacter coccineum sp. nov., isolated from seashore sand.</title>
        <authorList>
            <person name="Matsumoto A."/>
            <person name="Kasai H."/>
            <person name="Matsuo Y."/>
            <person name="Shizuri Y."/>
            <person name="Ichikawa N."/>
            <person name="Fujita N."/>
            <person name="Omura S."/>
            <person name="Takahashi Y."/>
        </authorList>
    </citation>
    <scope>NUCLEOTIDE SEQUENCE [LARGE SCALE GENOMIC DNA]</scope>
    <source>
        <strain evidence="10">NBRC 103263 / KCTC 29153 / YM16-304</strain>
    </source>
</reference>
<comment type="similarity">
    <text evidence="2">Belongs to the glycosyl hydrolase 3 family.</text>
</comment>
<feature type="region of interest" description="Disordered" evidence="6">
    <location>
        <begin position="27"/>
        <end position="73"/>
    </location>
</feature>
<evidence type="ECO:0000256" key="1">
    <source>
        <dbReference type="ARBA" id="ARBA00001231"/>
    </source>
</evidence>
<dbReference type="InterPro" id="IPR036962">
    <property type="entry name" value="Glyco_hydro_3_N_sf"/>
</dbReference>
<feature type="chain" id="PRO_5039650705" description="beta-N-acetylhexosaminidase" evidence="7">
    <location>
        <begin position="23"/>
        <end position="443"/>
    </location>
</feature>
<keyword evidence="5 9" id="KW-0326">Glycosidase</keyword>